<dbReference type="Gene3D" id="3.50.50.60">
    <property type="entry name" value="FAD/NAD(P)-binding domain"/>
    <property type="match status" value="1"/>
</dbReference>
<evidence type="ECO:0000259" key="4">
    <source>
        <dbReference type="Pfam" id="PF00890"/>
    </source>
</evidence>
<dbReference type="InterPro" id="IPR009158">
    <property type="entry name" value="G3P_DH_GlpB_su"/>
</dbReference>
<dbReference type="NCBIfam" id="TIGR03378">
    <property type="entry name" value="glycerol3P_GlpB"/>
    <property type="match status" value="1"/>
</dbReference>
<dbReference type="EMBL" id="JADILV010000003">
    <property type="protein sequence ID" value="MBO8482559.1"/>
    <property type="molecule type" value="Genomic_DNA"/>
</dbReference>
<comment type="caution">
    <text evidence="5">The sequence shown here is derived from an EMBL/GenBank/DDBJ whole genome shotgun (WGS) entry which is preliminary data.</text>
</comment>
<reference evidence="5" key="2">
    <citation type="journal article" date="2021" name="PeerJ">
        <title>Extensive microbial diversity within the chicken gut microbiome revealed by metagenomics and culture.</title>
        <authorList>
            <person name="Gilroy R."/>
            <person name="Ravi A."/>
            <person name="Getino M."/>
            <person name="Pursley I."/>
            <person name="Horton D.L."/>
            <person name="Alikhan N.F."/>
            <person name="Baker D."/>
            <person name="Gharbi K."/>
            <person name="Hall N."/>
            <person name="Watson M."/>
            <person name="Adriaenssens E.M."/>
            <person name="Foster-Nyarko E."/>
            <person name="Jarju S."/>
            <person name="Secka A."/>
            <person name="Antonio M."/>
            <person name="Oren A."/>
            <person name="Chaudhuri R.R."/>
            <person name="La Ragione R."/>
            <person name="Hildebrand F."/>
            <person name="Pallen M.J."/>
        </authorList>
    </citation>
    <scope>NUCLEOTIDE SEQUENCE</scope>
    <source>
        <strain evidence="5">G3-8215</strain>
    </source>
</reference>
<dbReference type="NCBIfam" id="NF003719">
    <property type="entry name" value="PRK05329.1-2"/>
    <property type="match status" value="1"/>
</dbReference>
<keyword evidence="3 5" id="KW-0560">Oxidoreductase</keyword>
<evidence type="ECO:0000313" key="6">
    <source>
        <dbReference type="Proteomes" id="UP000725002"/>
    </source>
</evidence>
<dbReference type="SUPFAM" id="SSF51905">
    <property type="entry name" value="FAD/NAD(P)-binding domain"/>
    <property type="match status" value="1"/>
</dbReference>
<gene>
    <name evidence="5" type="primary">glpB</name>
    <name evidence="5" type="ORF">IAB75_00330</name>
</gene>
<dbReference type="InterPro" id="IPR036188">
    <property type="entry name" value="FAD/NAD-bd_sf"/>
</dbReference>
<proteinExistence type="predicted"/>
<protein>
    <submittedName>
        <fullName evidence="5">Glycerol-3-phosphate dehydrogenase subunit GlpB</fullName>
        <ecNumber evidence="5">1.1.5.3</ecNumber>
    </submittedName>
</protein>
<name>A0A940IHA5_9BACT</name>
<dbReference type="Proteomes" id="UP000725002">
    <property type="component" value="Unassembled WGS sequence"/>
</dbReference>
<dbReference type="InterPro" id="IPR003953">
    <property type="entry name" value="FAD-dep_OxRdtase_2_FAD-bd"/>
</dbReference>
<evidence type="ECO:0000313" key="5">
    <source>
        <dbReference type="EMBL" id="MBO8482559.1"/>
    </source>
</evidence>
<reference evidence="5" key="1">
    <citation type="submission" date="2020-10" db="EMBL/GenBank/DDBJ databases">
        <authorList>
            <person name="Gilroy R."/>
        </authorList>
    </citation>
    <scope>NUCLEOTIDE SEQUENCE</scope>
    <source>
        <strain evidence="5">G3-8215</strain>
    </source>
</reference>
<keyword evidence="2" id="KW-0288">FMN</keyword>
<sequence>MKFDTTIIGGGLSGLVCGLRLQKAGRNCVIVSAGQNAMHFSSGYFDFLDRTPDGKAVSVLADAIESLPDCHPYSKIGKVKLTGYMEEVQPFFSGCGVRLNGNPLRNGYRITPTGNFKRTWLSLEDFVPFESEDCPWKKVLIVNIEGFLDFNTAFIAGSLEDKGVCCKTSVLRLEEMERLRRNPSEMRATNIARVLDRKEVSDKAIRQIKDMLKDEDAVILPAVFGLKNSTEKDTIEKALERKVSFVATMPPSVPGIRSQMRLKSEFEAAGGVFLQGDTACGPEMAGTRIASIGTVNFGDIRLESDSFVLASGSFFSKGLTATPDSISENVFGLDTDASDSRKDWYDTDFFNRQNYISYGVRTDDRFRCFKDGRLIENLYAVGSILGGSNPLYEGSGAGIAITSALYVADNILSAEA</sequence>
<evidence type="ECO:0000256" key="3">
    <source>
        <dbReference type="ARBA" id="ARBA00023002"/>
    </source>
</evidence>
<dbReference type="Pfam" id="PF00890">
    <property type="entry name" value="FAD_binding_2"/>
    <property type="match status" value="1"/>
</dbReference>
<organism evidence="5 6">
    <name type="scientific">Candidatus Cryptobacteroides avicola</name>
    <dbReference type="NCBI Taxonomy" id="2840757"/>
    <lineage>
        <taxon>Bacteria</taxon>
        <taxon>Pseudomonadati</taxon>
        <taxon>Bacteroidota</taxon>
        <taxon>Bacteroidia</taxon>
        <taxon>Bacteroidales</taxon>
        <taxon>Candidatus Cryptobacteroides</taxon>
    </lineage>
</organism>
<dbReference type="NCBIfam" id="NF003720">
    <property type="entry name" value="PRK05329.1-3"/>
    <property type="match status" value="1"/>
</dbReference>
<dbReference type="PIRSF" id="PIRSF000141">
    <property type="entry name" value="Anaerobic_G3P_dh"/>
    <property type="match status" value="1"/>
</dbReference>
<evidence type="ECO:0000256" key="1">
    <source>
        <dbReference type="ARBA" id="ARBA00022630"/>
    </source>
</evidence>
<accession>A0A940IHA5</accession>
<keyword evidence="1" id="KW-0285">Flavoprotein</keyword>
<dbReference type="EC" id="1.1.5.3" evidence="5"/>
<dbReference type="GO" id="GO:0009331">
    <property type="term" value="C:glycerol-3-phosphate dehydrogenase (FAD) complex"/>
    <property type="evidence" value="ECO:0007669"/>
    <property type="project" value="InterPro"/>
</dbReference>
<evidence type="ECO:0000256" key="2">
    <source>
        <dbReference type="ARBA" id="ARBA00022643"/>
    </source>
</evidence>
<dbReference type="AlphaFoldDB" id="A0A940IHA5"/>
<feature type="domain" description="FAD-dependent oxidoreductase 2 FAD-binding" evidence="4">
    <location>
        <begin position="4"/>
        <end position="399"/>
    </location>
</feature>
<dbReference type="GO" id="GO:0004368">
    <property type="term" value="F:glycerol-3-phosphate dehydrogenase (quinone) activity"/>
    <property type="evidence" value="ECO:0007669"/>
    <property type="project" value="UniProtKB-EC"/>
</dbReference>